<keyword evidence="2" id="KW-1133">Transmembrane helix</keyword>
<evidence type="ECO:0000313" key="3">
    <source>
        <dbReference type="EMBL" id="GAA4675612.1"/>
    </source>
</evidence>
<comment type="caution">
    <text evidence="3">The sequence shown here is derived from an EMBL/GenBank/DDBJ whole genome shotgun (WGS) entry which is preliminary data.</text>
</comment>
<dbReference type="EMBL" id="BAABIM010000001">
    <property type="protein sequence ID" value="GAA4675612.1"/>
    <property type="molecule type" value="Genomic_DNA"/>
</dbReference>
<feature type="region of interest" description="Disordered" evidence="1">
    <location>
        <begin position="78"/>
        <end position="167"/>
    </location>
</feature>
<name>A0ABP8VYC5_9ACTN</name>
<keyword evidence="2" id="KW-0812">Transmembrane</keyword>
<sequence length="498" mass="51589">MPEHDPDSQDPTAPGDPIDRLAHFDQTPGDEDAVHPLPAAEVRRLGDRRRRRTQGLVAAGAAAAVLAIAVPLTVVGGGQGAPSPAPAPSQTPTQEPSPDPSELPTAADPVPNGQIDLDGLDLTAGMSTNDDGSPAQIGIDGVGVGPLAPCSTGPTEPEEQTPAEPVQRLTAEVSGPEYSEAREVRVYETVEEATAVLDAVVADAGTCPRQDVGGTGWLLEVDDGGLPGDSRLLVRTYEQDGTTPPGAQWWQLTRVGRALVLASTGGEFLPGPGLEQGVAEDTADLVPVVETVCSAQGGGCDALDGDGEQPGGSDTVPADFLLTAGWPDTGSDGSVQGPGPDVEAFPVAACGEQLGQPSTTAVLTARLDAPEDYRSRQLLVFEDAQRAIDHVTDIEAFYTACPQTPPTAEGFTYWEFRPNLLGGQALQIMGLPATPEGAPGPLGLQSISVVRLGRAVVVDQMMTEASGFEDQVRRTYRDQQAALGEVVEAMCAFTEDGC</sequence>
<dbReference type="RefSeq" id="WP_345263443.1">
    <property type="nucleotide sequence ID" value="NZ_BAABIM010000001.1"/>
</dbReference>
<evidence type="ECO:0000313" key="4">
    <source>
        <dbReference type="Proteomes" id="UP001500621"/>
    </source>
</evidence>
<feature type="region of interest" description="Disordered" evidence="1">
    <location>
        <begin position="1"/>
        <end position="55"/>
    </location>
</feature>
<evidence type="ECO:0000256" key="2">
    <source>
        <dbReference type="SAM" id="Phobius"/>
    </source>
</evidence>
<protein>
    <submittedName>
        <fullName evidence="3">Uncharacterized protein</fullName>
    </submittedName>
</protein>
<keyword evidence="4" id="KW-1185">Reference proteome</keyword>
<dbReference type="Proteomes" id="UP001500621">
    <property type="component" value="Unassembled WGS sequence"/>
</dbReference>
<accession>A0ABP8VYC5</accession>
<reference evidence="4" key="1">
    <citation type="journal article" date="2019" name="Int. J. Syst. Evol. Microbiol.">
        <title>The Global Catalogue of Microorganisms (GCM) 10K type strain sequencing project: providing services to taxonomists for standard genome sequencing and annotation.</title>
        <authorList>
            <consortium name="The Broad Institute Genomics Platform"/>
            <consortium name="The Broad Institute Genome Sequencing Center for Infectious Disease"/>
            <person name="Wu L."/>
            <person name="Ma J."/>
        </authorList>
    </citation>
    <scope>NUCLEOTIDE SEQUENCE [LARGE SCALE GENOMIC DNA]</scope>
    <source>
        <strain evidence="4">JCM 18127</strain>
    </source>
</reference>
<keyword evidence="2" id="KW-0472">Membrane</keyword>
<feature type="transmembrane region" description="Helical" evidence="2">
    <location>
        <begin position="53"/>
        <end position="74"/>
    </location>
</feature>
<feature type="compositionally biased region" description="Pro residues" evidence="1">
    <location>
        <begin position="83"/>
        <end position="101"/>
    </location>
</feature>
<organism evidence="3 4">
    <name type="scientific">Nocardioides nanhaiensis</name>
    <dbReference type="NCBI Taxonomy" id="1476871"/>
    <lineage>
        <taxon>Bacteria</taxon>
        <taxon>Bacillati</taxon>
        <taxon>Actinomycetota</taxon>
        <taxon>Actinomycetes</taxon>
        <taxon>Propionibacteriales</taxon>
        <taxon>Nocardioidaceae</taxon>
        <taxon>Nocardioides</taxon>
    </lineage>
</organism>
<proteinExistence type="predicted"/>
<gene>
    <name evidence="3" type="ORF">GCM10023226_11000</name>
</gene>
<evidence type="ECO:0000256" key="1">
    <source>
        <dbReference type="SAM" id="MobiDB-lite"/>
    </source>
</evidence>